<dbReference type="RefSeq" id="YP_009187979.1">
    <property type="nucleotide sequence ID" value="NC_028661.1"/>
</dbReference>
<dbReference type="GO" id="GO:0019073">
    <property type="term" value="P:viral DNA genome packaging"/>
    <property type="evidence" value="ECO:0007669"/>
    <property type="project" value="UniProtKB-UniRule"/>
</dbReference>
<dbReference type="InterPro" id="IPR038995">
    <property type="entry name" value="Portal_prot_Caudovirale"/>
</dbReference>
<accession>A0A0S2MVN3</accession>
<keyword evidence="4 11" id="KW-1162">Viral penetration into host cytoplasm</keyword>
<sequence length="544" mass="59440">MATTAREGLAEEGAKPVYERLKNDRVPYETRAENCAKVTIPSLFPKDSDNASTDYTTPWQAVGARGLNNLSAKVMLALFPLQTWMKLKVSEWQAKQLVADPSQLAVVEQGLGMVERILMSYMEANSYRVTLFELIRQLALAGSGLLYLPPPDASSSSYNPMKLYTLHNHVVQRDAFGTVLQIVTLDKVAFAALPEDVRNAINTAGQEMKPDQEIEVYTHVYLDDESGNYLSYQEVNGEEVDGTDGEYPADACPWIAVRWTKRDGEHYGRSHVEEYLGDLTSLENLHEAMIKFSMIASKVVGLVNPNGVTQVRRLVKAQTGDFVAGRKADIEFLQLEKTADFTVAKQVADNIEGRLSYVFMLNSAVQRQGERVTAEEIRYVASELEDTLGGVYSILSQELQLPIVRILLNQLQATAQIPDMPKEAVEPTVSTGVEALGRGQDLDKLNQFLSSMASVSQLQGDTDLNMANIKLRLANAIGIDVTGLLLTEAEKAQMQSQEMLKQGGLNAAAGVGQGMAAQATASPEAMESAMDTVGVQPGPIGSQV</sequence>
<protein>
    <recommendedName>
        <fullName evidence="11">Portal protein</fullName>
    </recommendedName>
    <alternativeName>
        <fullName evidence="11">Head-to-tail connector</fullName>
    </alternativeName>
</protein>
<comment type="similarity">
    <text evidence="11">Belongs to the podoviridae portal protein family.</text>
</comment>
<dbReference type="GO" id="GO:0099002">
    <property type="term" value="P:symbiont genome ejection through host cell envelope, short tail mechanism"/>
    <property type="evidence" value="ECO:0007669"/>
    <property type="project" value="UniProtKB-UniRule"/>
</dbReference>
<evidence type="ECO:0000256" key="6">
    <source>
        <dbReference type="ARBA" id="ARBA00022844"/>
    </source>
</evidence>
<evidence type="ECO:0000256" key="9">
    <source>
        <dbReference type="ARBA" id="ARBA00023219"/>
    </source>
</evidence>
<evidence type="ECO:0000313" key="12">
    <source>
        <dbReference type="EMBL" id="ALO79994.1"/>
    </source>
</evidence>
<evidence type="ECO:0000256" key="7">
    <source>
        <dbReference type="ARBA" id="ARBA00022950"/>
    </source>
</evidence>
<keyword evidence="6 11" id="KW-0946">Virion</keyword>
<evidence type="ECO:0000313" key="13">
    <source>
        <dbReference type="Proteomes" id="UP000203372"/>
    </source>
</evidence>
<keyword evidence="10 11" id="KW-1160">Virus entry into host cell</keyword>
<dbReference type="KEGG" id="vg:26516531"/>
<keyword evidence="3 11" id="KW-1244">Viral short tail ejection system</keyword>
<evidence type="ECO:0000256" key="1">
    <source>
        <dbReference type="ARBA" id="ARBA00003421"/>
    </source>
</evidence>
<proteinExistence type="inferred from homology"/>
<gene>
    <name evidence="12" type="ORF">PPPL1_034</name>
</gene>
<dbReference type="InterPro" id="IPR020991">
    <property type="entry name" value="Connector_podovirus"/>
</dbReference>
<dbReference type="OrthoDB" id="5112at10239"/>
<keyword evidence="11" id="KW-0167">Capsid protein</keyword>
<dbReference type="GeneID" id="26516531"/>
<dbReference type="Proteomes" id="UP000203372">
    <property type="component" value="Segment"/>
</dbReference>
<keyword evidence="8 11" id="KW-1171">Viral genome ejection through host cell envelope</keyword>
<evidence type="ECO:0000256" key="2">
    <source>
        <dbReference type="ARBA" id="ARBA00004328"/>
    </source>
</evidence>
<evidence type="ECO:0000256" key="4">
    <source>
        <dbReference type="ARBA" id="ARBA00022595"/>
    </source>
</evidence>
<evidence type="ECO:0000256" key="8">
    <source>
        <dbReference type="ARBA" id="ARBA00023009"/>
    </source>
</evidence>
<keyword evidence="13" id="KW-1185">Reference proteome</keyword>
<keyword evidence="9 11" id="KW-0231">Viral genome packaging</keyword>
<evidence type="ECO:0000256" key="10">
    <source>
        <dbReference type="ARBA" id="ARBA00023296"/>
    </source>
</evidence>
<keyword evidence="7 11" id="KW-0118">Viral capsid assembly</keyword>
<reference evidence="12 13" key="1">
    <citation type="submission" date="2015-11" db="EMBL/GenBank/DDBJ databases">
        <title>Bacteriophage PPPL-1 effective to Pseudomonas syringae pathovars.</title>
        <authorList>
            <person name="Yu J.-G."/>
            <person name="Lim J.-A."/>
            <person name="Heu S."/>
            <person name="Oh C.-S."/>
        </authorList>
    </citation>
    <scope>NUCLEOTIDE SEQUENCE [LARGE SCALE GENOMIC DNA]</scope>
</reference>
<comment type="subunit">
    <text evidence="11">Homododecamer. Interacts with major capsid protein. Interacts with the tail tube protein gp11. Interacts with the terminase large subunit. Interacts with the internal virion protein gp14.</text>
</comment>
<name>A0A0S2MVN3_9CAUD</name>
<dbReference type="EMBL" id="KU064779">
    <property type="protein sequence ID" value="ALO79994.1"/>
    <property type="molecule type" value="Genomic_DNA"/>
</dbReference>
<evidence type="ECO:0000256" key="3">
    <source>
        <dbReference type="ARBA" id="ARBA00022470"/>
    </source>
</evidence>
<dbReference type="Pfam" id="PF12236">
    <property type="entry name" value="Head-tail_con"/>
    <property type="match status" value="1"/>
</dbReference>
<dbReference type="HAMAP" id="MF_04120">
    <property type="entry name" value="PORTAL_PROTEIN_T7"/>
    <property type="match status" value="1"/>
</dbReference>
<comment type="function">
    <text evidence="1 11">Forms the portal vertex of the capsid. This portal plays critical roles in head assembly, genome packaging, neck/tail attachment, and genome ejection. The portal protein multimerizes as a single ring-shaped homododecamer arranged around a central channel.</text>
</comment>
<dbReference type="GO" id="GO:0046798">
    <property type="term" value="C:viral portal complex"/>
    <property type="evidence" value="ECO:0007669"/>
    <property type="project" value="UniProtKB-UniRule"/>
</dbReference>
<keyword evidence="5 11" id="KW-1188">Viral release from host cell</keyword>
<evidence type="ECO:0000256" key="11">
    <source>
        <dbReference type="HAMAP-Rule" id="MF_04120"/>
    </source>
</evidence>
<comment type="subcellular location">
    <subcellularLocation>
        <location evidence="2 11">Virion</location>
    </subcellularLocation>
</comment>
<evidence type="ECO:0000256" key="5">
    <source>
        <dbReference type="ARBA" id="ARBA00022612"/>
    </source>
</evidence>
<organism evidence="12 13">
    <name type="scientific">Pseudomonas phage PPPL-1</name>
    <dbReference type="NCBI Taxonomy" id="1755692"/>
    <lineage>
        <taxon>Viruses</taxon>
        <taxon>Duplodnaviria</taxon>
        <taxon>Heunggongvirae</taxon>
        <taxon>Uroviricota</taxon>
        <taxon>Caudoviricetes</taxon>
        <taxon>Autographivirales</taxon>
        <taxon>Autotranscriptaviridae</taxon>
        <taxon>Studiervirinae</taxon>
        <taxon>Hennigervirus</taxon>
        <taxon>Hennigervirus PPPL1</taxon>
        <taxon>Ghunavirus PPPL1</taxon>
    </lineage>
</organism>